<sequence>MRNFCREARVWLRLLNYRIMPLEHYSSMKKERVSIVYFLMKGLPINIGYWMMKEMRRVRECKAKSLSYGNTLTTYLMMVNSNLAHSLDTILEPLDNTIDTSKVMALGQSVKHNLTPIEEHSRFRNPKSSSAGLPPWLEACFRSHTRTTTTVRTKMTITPSFDSRDPYGTHEVHILIRSPQTLDLWTLKYLDMSASSHFNPLAWAVVDKETKRSWSSFIEHLKSSLEMNMGV</sequence>
<dbReference type="AlphaFoldDB" id="A0AAE1RNM6"/>
<dbReference type="Pfam" id="PF20167">
    <property type="entry name" value="Transposase_32"/>
    <property type="match status" value="1"/>
</dbReference>
<name>A0AAE1RNM6_9SOLA</name>
<evidence type="ECO:0000313" key="4">
    <source>
        <dbReference type="Proteomes" id="UP001291623"/>
    </source>
</evidence>
<accession>A0AAE1RNM6</accession>
<dbReference type="Proteomes" id="UP001291623">
    <property type="component" value="Unassembled WGS sequence"/>
</dbReference>
<gene>
    <name evidence="3" type="ORF">RND71_026581</name>
</gene>
<keyword evidence="1" id="KW-0812">Transmembrane</keyword>
<evidence type="ECO:0000313" key="3">
    <source>
        <dbReference type="EMBL" id="KAK4354387.1"/>
    </source>
</evidence>
<comment type="caution">
    <text evidence="3">The sequence shown here is derived from an EMBL/GenBank/DDBJ whole genome shotgun (WGS) entry which is preliminary data.</text>
</comment>
<keyword evidence="1" id="KW-1133">Transmembrane helix</keyword>
<dbReference type="EMBL" id="JAVYJV010000014">
    <property type="protein sequence ID" value="KAK4354387.1"/>
    <property type="molecule type" value="Genomic_DNA"/>
</dbReference>
<organism evidence="3 4">
    <name type="scientific">Anisodus tanguticus</name>
    <dbReference type="NCBI Taxonomy" id="243964"/>
    <lineage>
        <taxon>Eukaryota</taxon>
        <taxon>Viridiplantae</taxon>
        <taxon>Streptophyta</taxon>
        <taxon>Embryophyta</taxon>
        <taxon>Tracheophyta</taxon>
        <taxon>Spermatophyta</taxon>
        <taxon>Magnoliopsida</taxon>
        <taxon>eudicotyledons</taxon>
        <taxon>Gunneridae</taxon>
        <taxon>Pentapetalae</taxon>
        <taxon>asterids</taxon>
        <taxon>lamiids</taxon>
        <taxon>Solanales</taxon>
        <taxon>Solanaceae</taxon>
        <taxon>Solanoideae</taxon>
        <taxon>Hyoscyameae</taxon>
        <taxon>Anisodus</taxon>
    </lineage>
</organism>
<feature type="domain" description="Putative plant transposon protein" evidence="2">
    <location>
        <begin position="4"/>
        <end position="74"/>
    </location>
</feature>
<evidence type="ECO:0000259" key="2">
    <source>
        <dbReference type="Pfam" id="PF20167"/>
    </source>
</evidence>
<protein>
    <recommendedName>
        <fullName evidence="2">Putative plant transposon protein domain-containing protein</fullName>
    </recommendedName>
</protein>
<dbReference type="InterPro" id="IPR046796">
    <property type="entry name" value="Transposase_32_dom"/>
</dbReference>
<feature type="transmembrane region" description="Helical" evidence="1">
    <location>
        <begin position="35"/>
        <end position="52"/>
    </location>
</feature>
<evidence type="ECO:0000256" key="1">
    <source>
        <dbReference type="SAM" id="Phobius"/>
    </source>
</evidence>
<proteinExistence type="predicted"/>
<keyword evidence="1" id="KW-0472">Membrane</keyword>
<keyword evidence="4" id="KW-1185">Reference proteome</keyword>
<reference evidence="3" key="1">
    <citation type="submission" date="2023-12" db="EMBL/GenBank/DDBJ databases">
        <title>Genome assembly of Anisodus tanguticus.</title>
        <authorList>
            <person name="Wang Y.-J."/>
        </authorList>
    </citation>
    <scope>NUCLEOTIDE SEQUENCE</scope>
    <source>
        <strain evidence="3">KB-2021</strain>
        <tissue evidence="3">Leaf</tissue>
    </source>
</reference>